<evidence type="ECO:0000256" key="1">
    <source>
        <dbReference type="SAM" id="MobiDB-lite"/>
    </source>
</evidence>
<evidence type="ECO:0000313" key="2">
    <source>
        <dbReference type="EMBL" id="KAA8906803.1"/>
    </source>
</evidence>
<dbReference type="Proteomes" id="UP000326924">
    <property type="component" value="Unassembled WGS sequence"/>
</dbReference>
<accession>A0A5J5EXW4</accession>
<comment type="caution">
    <text evidence="2">The sequence shown here is derived from an EMBL/GenBank/DDBJ whole genome shotgun (WGS) entry which is preliminary data.</text>
</comment>
<feature type="compositionally biased region" description="Polar residues" evidence="1">
    <location>
        <begin position="24"/>
        <end position="33"/>
    </location>
</feature>
<organism evidence="2 3">
    <name type="scientific">Sphaerosporella brunnea</name>
    <dbReference type="NCBI Taxonomy" id="1250544"/>
    <lineage>
        <taxon>Eukaryota</taxon>
        <taxon>Fungi</taxon>
        <taxon>Dikarya</taxon>
        <taxon>Ascomycota</taxon>
        <taxon>Pezizomycotina</taxon>
        <taxon>Pezizomycetes</taxon>
        <taxon>Pezizales</taxon>
        <taxon>Pyronemataceae</taxon>
        <taxon>Sphaerosporella</taxon>
    </lineage>
</organism>
<feature type="region of interest" description="Disordered" evidence="1">
    <location>
        <begin position="1"/>
        <end position="63"/>
    </location>
</feature>
<proteinExistence type="predicted"/>
<dbReference type="OrthoDB" id="2427805at2759"/>
<dbReference type="EMBL" id="VXIS01000085">
    <property type="protein sequence ID" value="KAA8906803.1"/>
    <property type="molecule type" value="Genomic_DNA"/>
</dbReference>
<dbReference type="AlphaFoldDB" id="A0A5J5EXW4"/>
<protein>
    <submittedName>
        <fullName evidence="2">Uncharacterized protein</fullName>
    </submittedName>
</protein>
<dbReference type="InParanoid" id="A0A5J5EXW4"/>
<name>A0A5J5EXW4_9PEZI</name>
<reference evidence="2 3" key="1">
    <citation type="submission" date="2019-09" db="EMBL/GenBank/DDBJ databases">
        <title>Draft genome of the ectomycorrhizal ascomycete Sphaerosporella brunnea.</title>
        <authorList>
            <consortium name="DOE Joint Genome Institute"/>
            <person name="Benucci G.M."/>
            <person name="Marozzi G."/>
            <person name="Antonielli L."/>
            <person name="Sanchez S."/>
            <person name="Marco P."/>
            <person name="Wang X."/>
            <person name="Falini L.B."/>
            <person name="Barry K."/>
            <person name="Haridas S."/>
            <person name="Lipzen A."/>
            <person name="Labutti K."/>
            <person name="Grigoriev I.V."/>
            <person name="Murat C."/>
            <person name="Martin F."/>
            <person name="Albertini E."/>
            <person name="Donnini D."/>
            <person name="Bonito G."/>
        </authorList>
    </citation>
    <scope>NUCLEOTIDE SEQUENCE [LARGE SCALE GENOMIC DNA]</scope>
    <source>
        <strain evidence="2 3">Sb_GMNB300</strain>
    </source>
</reference>
<evidence type="ECO:0000313" key="3">
    <source>
        <dbReference type="Proteomes" id="UP000326924"/>
    </source>
</evidence>
<keyword evidence="3" id="KW-1185">Reference proteome</keyword>
<sequence length="433" mass="48840">MFVNSGTGNLLYAHEGDQSLPLGSGNNTANPSAERSLMRRSSDDESSDEHSEDESSNEHSDEEFDAADVAFRCSYASFKPEQKWRLPSGRTVEDVLHGAYNPKGPSSVSTSIRSWVLDLSNPKIQALFVQEEWNAIKAEVPPLPDIDPLFANSFTRFAGIQTIEQLRHVVETTSYMDGGIKYHYDLEWVDSLVRRYLILLEQQTLTVPERSERWYDTMIWAPILDMCYISIPNVILDRSELICQSYMLRKNRNRTDVSSRVKCGPRLDGILRDSQVRSHEFCAIESAPAQPGGTISTKALNDKAKLLKVQRDMLNRQAIEANHERRVVQKLQVFGISTAGLTMQVSRMFHPKGYVSLLMVHEPHTIPHDVRQLPQFLVLLAAVVRTKLAIERSIEVFRSRSSTNDVQSLLEAIRTAGDHCNSDMTLPPIADSP</sequence>
<gene>
    <name evidence="2" type="ORF">FN846DRAFT_906840</name>
</gene>
<feature type="compositionally biased region" description="Acidic residues" evidence="1">
    <location>
        <begin position="44"/>
        <end position="63"/>
    </location>
</feature>